<sequence>MDIQLIERLDALTHDDIACWNRLAATSMLRWEWMSSWYSAFQDDYQLLVLKLSHAGRCVGFVPWCLRKRWGGGDTICFLGSGKASSDHLSFLLDPDKRSAAVKAVAQWLLASSSQGSPSVGFKNWDSIEIEGVDASDETMSLFVAECQRLGMGVQNRSDEPCYAIKLPETLEDYVKQRSKSGRREIRKGLKLIDEGNIVIHHVTPDSFAEDWPVLVHLHEARRASLGGTGCFADSRFEQFLRQATEQLLKAGRVSFQVAILEDRPVAVELSLLDEHSVRLYQSGMDPEFQQMRPGAAILANLIRRSIENGLSEVDMLRGSEPYKERWLGQPTETLSLRLFHPKKSAKVRQTIVQVGATLKAILPIRSATH</sequence>
<dbReference type="Gene3D" id="3.40.630.30">
    <property type="match status" value="1"/>
</dbReference>
<proteinExistence type="predicted"/>
<accession>A0A517SYH5</accession>
<dbReference type="OrthoDB" id="9808976at2"/>
<dbReference type="EMBL" id="CP036272">
    <property type="protein sequence ID" value="QDT61186.1"/>
    <property type="molecule type" value="Genomic_DNA"/>
</dbReference>
<keyword evidence="3" id="KW-1185">Reference proteome</keyword>
<reference evidence="2 3" key="1">
    <citation type="submission" date="2019-02" db="EMBL/GenBank/DDBJ databases">
        <title>Deep-cultivation of Planctomycetes and their phenomic and genomic characterization uncovers novel biology.</title>
        <authorList>
            <person name="Wiegand S."/>
            <person name="Jogler M."/>
            <person name="Boedeker C."/>
            <person name="Pinto D."/>
            <person name="Vollmers J."/>
            <person name="Rivas-Marin E."/>
            <person name="Kohn T."/>
            <person name="Peeters S.H."/>
            <person name="Heuer A."/>
            <person name="Rast P."/>
            <person name="Oberbeckmann S."/>
            <person name="Bunk B."/>
            <person name="Jeske O."/>
            <person name="Meyerdierks A."/>
            <person name="Storesund J.E."/>
            <person name="Kallscheuer N."/>
            <person name="Luecker S."/>
            <person name="Lage O.M."/>
            <person name="Pohl T."/>
            <person name="Merkel B.J."/>
            <person name="Hornburger P."/>
            <person name="Mueller R.-W."/>
            <person name="Bruemmer F."/>
            <person name="Labrenz M."/>
            <person name="Spormann A.M."/>
            <person name="Op den Camp H."/>
            <person name="Overmann J."/>
            <person name="Amann R."/>
            <person name="Jetten M.S.M."/>
            <person name="Mascher T."/>
            <person name="Medema M.H."/>
            <person name="Devos D.P."/>
            <person name="Kaster A.-K."/>
            <person name="Ovreas L."/>
            <person name="Rohde M."/>
            <person name="Galperin M.Y."/>
            <person name="Jogler C."/>
        </authorList>
    </citation>
    <scope>NUCLEOTIDE SEQUENCE [LARGE SCALE GENOMIC DNA]</scope>
    <source>
        <strain evidence="2 3">SV_7m_r</strain>
    </source>
</reference>
<gene>
    <name evidence="2" type="ORF">SV7mr_37180</name>
</gene>
<dbReference type="InterPro" id="IPR016181">
    <property type="entry name" value="Acyl_CoA_acyltransferase"/>
</dbReference>
<dbReference type="Pfam" id="PF13480">
    <property type="entry name" value="Acetyltransf_6"/>
    <property type="match status" value="1"/>
</dbReference>
<dbReference type="AlphaFoldDB" id="A0A517SYH5"/>
<dbReference type="InterPro" id="IPR038740">
    <property type="entry name" value="BioF2-like_GNAT_dom"/>
</dbReference>
<feature type="domain" description="BioF2-like acetyltransferase" evidence="1">
    <location>
        <begin position="181"/>
        <end position="325"/>
    </location>
</feature>
<dbReference type="Proteomes" id="UP000315003">
    <property type="component" value="Chromosome"/>
</dbReference>
<protein>
    <recommendedName>
        <fullName evidence="1">BioF2-like acetyltransferase domain-containing protein</fullName>
    </recommendedName>
</protein>
<evidence type="ECO:0000313" key="2">
    <source>
        <dbReference type="EMBL" id="QDT61186.1"/>
    </source>
</evidence>
<organism evidence="2 3">
    <name type="scientific">Stieleria bergensis</name>
    <dbReference type="NCBI Taxonomy" id="2528025"/>
    <lineage>
        <taxon>Bacteria</taxon>
        <taxon>Pseudomonadati</taxon>
        <taxon>Planctomycetota</taxon>
        <taxon>Planctomycetia</taxon>
        <taxon>Pirellulales</taxon>
        <taxon>Pirellulaceae</taxon>
        <taxon>Stieleria</taxon>
    </lineage>
</organism>
<dbReference type="SUPFAM" id="SSF55729">
    <property type="entry name" value="Acyl-CoA N-acyltransferases (Nat)"/>
    <property type="match status" value="1"/>
</dbReference>
<evidence type="ECO:0000259" key="1">
    <source>
        <dbReference type="Pfam" id="PF13480"/>
    </source>
</evidence>
<evidence type="ECO:0000313" key="3">
    <source>
        <dbReference type="Proteomes" id="UP000315003"/>
    </source>
</evidence>
<name>A0A517SYH5_9BACT</name>